<dbReference type="Proteomes" id="UP000805193">
    <property type="component" value="Unassembled WGS sequence"/>
</dbReference>
<dbReference type="EMBL" id="JABSTQ010010236">
    <property type="protein sequence ID" value="KAG0422403.1"/>
    <property type="molecule type" value="Genomic_DNA"/>
</dbReference>
<accession>A0AC60PP94</accession>
<evidence type="ECO:0000313" key="1">
    <source>
        <dbReference type="EMBL" id="KAG0422403.1"/>
    </source>
</evidence>
<proteinExistence type="predicted"/>
<gene>
    <name evidence="1" type="ORF">HPB47_001775</name>
</gene>
<keyword evidence="2" id="KW-1185">Reference proteome</keyword>
<evidence type="ECO:0000313" key="2">
    <source>
        <dbReference type="Proteomes" id="UP000805193"/>
    </source>
</evidence>
<reference evidence="1 2" key="1">
    <citation type="journal article" date="2020" name="Cell">
        <title>Large-Scale Comparative Analyses of Tick Genomes Elucidate Their Genetic Diversity and Vector Capacities.</title>
        <authorList>
            <consortium name="Tick Genome and Microbiome Consortium (TIGMIC)"/>
            <person name="Jia N."/>
            <person name="Wang J."/>
            <person name="Shi W."/>
            <person name="Du L."/>
            <person name="Sun Y."/>
            <person name="Zhan W."/>
            <person name="Jiang J.F."/>
            <person name="Wang Q."/>
            <person name="Zhang B."/>
            <person name="Ji P."/>
            <person name="Bell-Sakyi L."/>
            <person name="Cui X.M."/>
            <person name="Yuan T.T."/>
            <person name="Jiang B.G."/>
            <person name="Yang W.F."/>
            <person name="Lam T.T."/>
            <person name="Chang Q.C."/>
            <person name="Ding S.J."/>
            <person name="Wang X.J."/>
            <person name="Zhu J.G."/>
            <person name="Ruan X.D."/>
            <person name="Zhao L."/>
            <person name="Wei J.T."/>
            <person name="Ye R.Z."/>
            <person name="Que T.C."/>
            <person name="Du C.H."/>
            <person name="Zhou Y.H."/>
            <person name="Cheng J.X."/>
            <person name="Dai P.F."/>
            <person name="Guo W.B."/>
            <person name="Han X.H."/>
            <person name="Huang E.J."/>
            <person name="Li L.F."/>
            <person name="Wei W."/>
            <person name="Gao Y.C."/>
            <person name="Liu J.Z."/>
            <person name="Shao H.Z."/>
            <person name="Wang X."/>
            <person name="Wang C.C."/>
            <person name="Yang T.C."/>
            <person name="Huo Q.B."/>
            <person name="Li W."/>
            <person name="Chen H.Y."/>
            <person name="Chen S.E."/>
            <person name="Zhou L.G."/>
            <person name="Ni X.B."/>
            <person name="Tian J.H."/>
            <person name="Sheng Y."/>
            <person name="Liu T."/>
            <person name="Pan Y.S."/>
            <person name="Xia L.Y."/>
            <person name="Li J."/>
            <person name="Zhao F."/>
            <person name="Cao W.C."/>
        </authorList>
    </citation>
    <scope>NUCLEOTIDE SEQUENCE [LARGE SCALE GENOMIC DNA]</scope>
    <source>
        <strain evidence="1">Iper-2018</strain>
    </source>
</reference>
<organism evidence="1 2">
    <name type="scientific">Ixodes persulcatus</name>
    <name type="common">Taiga tick</name>
    <dbReference type="NCBI Taxonomy" id="34615"/>
    <lineage>
        <taxon>Eukaryota</taxon>
        <taxon>Metazoa</taxon>
        <taxon>Ecdysozoa</taxon>
        <taxon>Arthropoda</taxon>
        <taxon>Chelicerata</taxon>
        <taxon>Arachnida</taxon>
        <taxon>Acari</taxon>
        <taxon>Parasitiformes</taxon>
        <taxon>Ixodida</taxon>
        <taxon>Ixodoidea</taxon>
        <taxon>Ixodidae</taxon>
        <taxon>Ixodinae</taxon>
        <taxon>Ixodes</taxon>
    </lineage>
</organism>
<sequence>MQMQERECPLDTPLDTISLDSGEEDNDDRDEGKARLCSRRLTFLLTCLAPSADIVNIWRYPYIAYKHGGVGYAYSTLLALMSVYYMAILSWVLLYLFSSMQETLPWTHCATRRSSRMWNDAATQVALSLGTGTSLLQLLGRRGSKYRGLVHDAVIVILVNIIVSFFSGVVVFSCLGYVSKAINRTCIKFLQEGKSPLLQSFGTLFSVVPAALANLPGSVVCSILFFALLALLCLGRMEQMVLTMIICLLDKMSSAQLRKRYCLFVLGICGILFAAGIIFTTPAGIHILAVIDAYVFSWAAFLLGFLECVVVTWIYGFKQFSEDTDTILQQRLGKGWMFIWSFVTPGSILVILVFTIFGSPEIASGLFKNSFWGPILGWTLFFLVICPVPGYIVYKTIYTWCYTKGGRWDEFKRLVKPVPLCTKVMKVDKHTKQGKDLSPAPRILVIRKNDASHHGQLYIPYGFVVCPEKSPKSTRTQGNKLVFSFPDVVRNISGWACLGCLRAGKN</sequence>
<name>A0AC60PP94_IXOPE</name>
<protein>
    <submittedName>
        <fullName evidence="1">Uncharacterized protein</fullName>
    </submittedName>
</protein>
<comment type="caution">
    <text evidence="1">The sequence shown here is derived from an EMBL/GenBank/DDBJ whole genome shotgun (WGS) entry which is preliminary data.</text>
</comment>